<evidence type="ECO:0000259" key="5">
    <source>
        <dbReference type="PROSITE" id="PS50222"/>
    </source>
</evidence>
<evidence type="ECO:0000256" key="1">
    <source>
        <dbReference type="ARBA" id="ARBA00022723"/>
    </source>
</evidence>
<evidence type="ECO:0000256" key="2">
    <source>
        <dbReference type="ARBA" id="ARBA00022737"/>
    </source>
</evidence>
<dbReference type="Gene3D" id="1.10.238.10">
    <property type="entry name" value="EF-hand"/>
    <property type="match status" value="1"/>
</dbReference>
<evidence type="ECO:0000313" key="6">
    <source>
        <dbReference type="EMBL" id="JAT59078.1"/>
    </source>
</evidence>
<dbReference type="InterPro" id="IPR002048">
    <property type="entry name" value="EF_hand_dom"/>
</dbReference>
<dbReference type="EMBL" id="GDJX01008858">
    <property type="protein sequence ID" value="JAT59078.1"/>
    <property type="molecule type" value="Transcribed_RNA"/>
</dbReference>
<feature type="chain" id="PRO_5008900523" evidence="4">
    <location>
        <begin position="18"/>
        <end position="143"/>
    </location>
</feature>
<dbReference type="PROSITE" id="PS50222">
    <property type="entry name" value="EF_HAND_2"/>
    <property type="match status" value="2"/>
</dbReference>
<dbReference type="PROSITE" id="PS00018">
    <property type="entry name" value="EF_HAND_1"/>
    <property type="match status" value="2"/>
</dbReference>
<dbReference type="Pfam" id="PF13499">
    <property type="entry name" value="EF-hand_7"/>
    <property type="match status" value="1"/>
</dbReference>
<sequence>MAGIIILLLTALLVAAAATIYTYWPSKKLQPWFLSIPWKAAFLPEPAERNIVRATDREKGVSVGRAELERVFATFDKDGDGYITVAELEESLHKLGLPTTSEEVAHMLEELDTNRDGLLDLDEFRELYKSIGGSTATEEEEEE</sequence>
<proteinExistence type="predicted"/>
<feature type="domain" description="EF-hand" evidence="5">
    <location>
        <begin position="63"/>
        <end position="98"/>
    </location>
</feature>
<feature type="non-terminal residue" evidence="6">
    <location>
        <position position="143"/>
    </location>
</feature>
<keyword evidence="1" id="KW-0479">Metal-binding</keyword>
<feature type="signal peptide" evidence="4">
    <location>
        <begin position="1"/>
        <end position="17"/>
    </location>
</feature>
<accession>A0A1D1YWP0</accession>
<dbReference type="FunFam" id="1.10.238.10:FF:000178">
    <property type="entry name" value="Calmodulin-2 A"/>
    <property type="match status" value="1"/>
</dbReference>
<dbReference type="AlphaFoldDB" id="A0A1D1YWP0"/>
<evidence type="ECO:0000256" key="3">
    <source>
        <dbReference type="ARBA" id="ARBA00022837"/>
    </source>
</evidence>
<keyword evidence="3" id="KW-0106">Calcium</keyword>
<dbReference type="InterPro" id="IPR018247">
    <property type="entry name" value="EF_Hand_1_Ca_BS"/>
</dbReference>
<gene>
    <name evidence="6" type="primary">CML22_5</name>
    <name evidence="6" type="ORF">g.109823</name>
</gene>
<evidence type="ECO:0000256" key="4">
    <source>
        <dbReference type="SAM" id="SignalP"/>
    </source>
</evidence>
<organism evidence="6">
    <name type="scientific">Anthurium amnicola</name>
    <dbReference type="NCBI Taxonomy" id="1678845"/>
    <lineage>
        <taxon>Eukaryota</taxon>
        <taxon>Viridiplantae</taxon>
        <taxon>Streptophyta</taxon>
        <taxon>Embryophyta</taxon>
        <taxon>Tracheophyta</taxon>
        <taxon>Spermatophyta</taxon>
        <taxon>Magnoliopsida</taxon>
        <taxon>Liliopsida</taxon>
        <taxon>Araceae</taxon>
        <taxon>Pothoideae</taxon>
        <taxon>Potheae</taxon>
        <taxon>Anthurium</taxon>
    </lineage>
</organism>
<keyword evidence="2" id="KW-0677">Repeat</keyword>
<dbReference type="GO" id="GO:0043226">
    <property type="term" value="C:organelle"/>
    <property type="evidence" value="ECO:0007669"/>
    <property type="project" value="UniProtKB-ARBA"/>
</dbReference>
<name>A0A1D1YWP0_9ARAE</name>
<dbReference type="InterPro" id="IPR011992">
    <property type="entry name" value="EF-hand-dom_pair"/>
</dbReference>
<reference evidence="6" key="1">
    <citation type="submission" date="2015-07" db="EMBL/GenBank/DDBJ databases">
        <title>Transcriptome Assembly of Anthurium amnicola.</title>
        <authorList>
            <person name="Suzuki J."/>
        </authorList>
    </citation>
    <scope>NUCLEOTIDE SEQUENCE</scope>
</reference>
<protein>
    <submittedName>
        <fullName evidence="6">Putative calcium-binding protein CML22</fullName>
    </submittedName>
</protein>
<dbReference type="SUPFAM" id="SSF47473">
    <property type="entry name" value="EF-hand"/>
    <property type="match status" value="1"/>
</dbReference>
<dbReference type="InterPro" id="IPR039647">
    <property type="entry name" value="EF_hand_pair_protein_CML-like"/>
</dbReference>
<dbReference type="PANTHER" id="PTHR10891">
    <property type="entry name" value="EF-HAND CALCIUM-BINDING DOMAIN CONTAINING PROTEIN"/>
    <property type="match status" value="1"/>
</dbReference>
<keyword evidence="4" id="KW-0732">Signal</keyword>
<dbReference type="SMART" id="SM00054">
    <property type="entry name" value="EFh"/>
    <property type="match status" value="2"/>
</dbReference>
<dbReference type="CDD" id="cd00051">
    <property type="entry name" value="EFh"/>
    <property type="match status" value="1"/>
</dbReference>
<dbReference type="GO" id="GO:0005509">
    <property type="term" value="F:calcium ion binding"/>
    <property type="evidence" value="ECO:0007669"/>
    <property type="project" value="InterPro"/>
</dbReference>
<feature type="domain" description="EF-hand" evidence="5">
    <location>
        <begin position="99"/>
        <end position="134"/>
    </location>
</feature>